<accession>A0A2X0MI33</accession>
<proteinExistence type="predicted"/>
<dbReference type="AlphaFoldDB" id="A0A2X0MI33"/>
<dbReference type="Proteomes" id="UP000249464">
    <property type="component" value="Unassembled WGS sequence"/>
</dbReference>
<reference evidence="1 2" key="1">
    <citation type="submission" date="2016-11" db="EMBL/GenBank/DDBJ databases">
        <authorList>
            <person name="Jaros S."/>
            <person name="Januszkiewicz K."/>
            <person name="Wedrychowicz H."/>
        </authorList>
    </citation>
    <scope>NUCLEOTIDE SEQUENCE [LARGE SCALE GENOMIC DNA]</scope>
</reference>
<keyword evidence="2" id="KW-1185">Reference proteome</keyword>
<sequence>MVAGFIVPIFISCTPLYPLLHTGEHRSALYVVYHIISFVFDEMPCSTAGKGAFSLGAATRSNPLYRLVNAALFPSSRAGSFRSHSYGFTSFNASAAIGNIAVRFIFKSHDAPHYYSVPFPF</sequence>
<protein>
    <submittedName>
        <fullName evidence="1">BQ5605_C030g10789 protein</fullName>
    </submittedName>
</protein>
<name>A0A2X0MI33_9BASI</name>
<evidence type="ECO:0000313" key="1">
    <source>
        <dbReference type="EMBL" id="SGZ08351.1"/>
    </source>
</evidence>
<gene>
    <name evidence="1" type="primary">BQ5605_C030g10789</name>
    <name evidence="1" type="ORF">BQ5605_C030G10789</name>
</gene>
<dbReference type="EMBL" id="FQNC01000069">
    <property type="protein sequence ID" value="SGZ08351.1"/>
    <property type="molecule type" value="Genomic_DNA"/>
</dbReference>
<evidence type="ECO:0000313" key="2">
    <source>
        <dbReference type="Proteomes" id="UP000249464"/>
    </source>
</evidence>
<organism evidence="1 2">
    <name type="scientific">Microbotryum silenes-dioicae</name>
    <dbReference type="NCBI Taxonomy" id="796604"/>
    <lineage>
        <taxon>Eukaryota</taxon>
        <taxon>Fungi</taxon>
        <taxon>Dikarya</taxon>
        <taxon>Basidiomycota</taxon>
        <taxon>Pucciniomycotina</taxon>
        <taxon>Microbotryomycetes</taxon>
        <taxon>Microbotryales</taxon>
        <taxon>Microbotryaceae</taxon>
        <taxon>Microbotryum</taxon>
    </lineage>
</organism>